<dbReference type="RefSeq" id="WP_013131968.1">
    <property type="nucleotide sequence ID" value="NC_014165.1"/>
</dbReference>
<dbReference type="KEGG" id="tbi:Tbis_1722"/>
<organism evidence="8 9">
    <name type="scientific">Thermobispora bispora (strain ATCC 19993 / DSM 43833 / CBS 139.67 / JCM 10125 / KCTC 9307 / NBRC 14880 / R51)</name>
    <dbReference type="NCBI Taxonomy" id="469371"/>
    <lineage>
        <taxon>Bacteria</taxon>
        <taxon>Bacillati</taxon>
        <taxon>Actinomycetota</taxon>
        <taxon>Actinomycetes</taxon>
        <taxon>Streptosporangiales</taxon>
        <taxon>Streptosporangiaceae</taxon>
        <taxon>Thermobispora</taxon>
    </lineage>
</organism>
<keyword evidence="5" id="KW-0046">Antibiotic resistance</keyword>
<feature type="transmembrane region" description="Helical" evidence="6">
    <location>
        <begin position="46"/>
        <end position="71"/>
    </location>
</feature>
<accession>D6YB75</accession>
<keyword evidence="3 6" id="KW-1133">Transmembrane helix</keyword>
<evidence type="ECO:0000256" key="6">
    <source>
        <dbReference type="SAM" id="Phobius"/>
    </source>
</evidence>
<dbReference type="PIRSF" id="PIRSF006648">
    <property type="entry name" value="DrrB"/>
    <property type="match status" value="1"/>
</dbReference>
<keyword evidence="4 6" id="KW-0472">Membrane</keyword>
<dbReference type="GO" id="GO:0043190">
    <property type="term" value="C:ATP-binding cassette (ABC) transporter complex"/>
    <property type="evidence" value="ECO:0007669"/>
    <property type="project" value="InterPro"/>
</dbReference>
<dbReference type="InterPro" id="IPR051784">
    <property type="entry name" value="Nod_factor_ABC_transporter"/>
</dbReference>
<dbReference type="HOGENOM" id="CLU_039483_5_2_11"/>
<dbReference type="eggNOG" id="COG0842">
    <property type="taxonomic scope" value="Bacteria"/>
</dbReference>
<dbReference type="EMBL" id="CP001874">
    <property type="protein sequence ID" value="ADG88435.1"/>
    <property type="molecule type" value="Genomic_DNA"/>
</dbReference>
<feature type="transmembrane region" description="Helical" evidence="6">
    <location>
        <begin position="92"/>
        <end position="116"/>
    </location>
</feature>
<evidence type="ECO:0000256" key="5">
    <source>
        <dbReference type="ARBA" id="ARBA00023251"/>
    </source>
</evidence>
<dbReference type="Pfam" id="PF01061">
    <property type="entry name" value="ABC2_membrane"/>
    <property type="match status" value="1"/>
</dbReference>
<feature type="transmembrane region" description="Helical" evidence="6">
    <location>
        <begin position="216"/>
        <end position="234"/>
    </location>
</feature>
<dbReference type="Proteomes" id="UP000006640">
    <property type="component" value="Chromosome"/>
</dbReference>
<evidence type="ECO:0000256" key="1">
    <source>
        <dbReference type="ARBA" id="ARBA00004141"/>
    </source>
</evidence>
<dbReference type="GO" id="GO:0046677">
    <property type="term" value="P:response to antibiotic"/>
    <property type="evidence" value="ECO:0007669"/>
    <property type="project" value="UniProtKB-KW"/>
</dbReference>
<dbReference type="STRING" id="469371.Tbis_1722"/>
<reference evidence="8 9" key="1">
    <citation type="submission" date="2010-01" db="EMBL/GenBank/DDBJ databases">
        <title>The complete genome of Thermobispora bispora DSM 43833.</title>
        <authorList>
            <consortium name="US DOE Joint Genome Institute (JGI-PGF)"/>
            <person name="Lucas S."/>
            <person name="Copeland A."/>
            <person name="Lapidus A."/>
            <person name="Glavina del Rio T."/>
            <person name="Dalin E."/>
            <person name="Tice H."/>
            <person name="Bruce D."/>
            <person name="Goodwin L."/>
            <person name="Pitluck S."/>
            <person name="Kyrpides N."/>
            <person name="Mavromatis K."/>
            <person name="Ivanova N."/>
            <person name="Mikhailova N."/>
            <person name="Chertkov O."/>
            <person name="Brettin T."/>
            <person name="Detter J.C."/>
            <person name="Han C."/>
            <person name="Larimer F."/>
            <person name="Land M."/>
            <person name="Hauser L."/>
            <person name="Markowitz V."/>
            <person name="Cheng J.-F."/>
            <person name="Hugenholtz P."/>
            <person name="Woyke T."/>
            <person name="Wu D."/>
            <person name="Jando M."/>
            <person name="Schneider S."/>
            <person name="Klenk H.-P."/>
            <person name="Eisen J.A."/>
        </authorList>
    </citation>
    <scope>NUCLEOTIDE SEQUENCE [LARGE SCALE GENOMIC DNA]</scope>
    <source>
        <strain evidence="9">ATCC 19993 / DSM 43833 / CBS 139.67 / JCM 10125 / KCTC 9307 / NBRC 14880 / R51</strain>
    </source>
</reference>
<feature type="transmembrane region" description="Helical" evidence="6">
    <location>
        <begin position="16"/>
        <end position="40"/>
    </location>
</feature>
<protein>
    <submittedName>
        <fullName evidence="8">ABC-2 type transporter</fullName>
    </submittedName>
</protein>
<gene>
    <name evidence="8" type="ordered locus">Tbis_1722</name>
</gene>
<evidence type="ECO:0000313" key="9">
    <source>
        <dbReference type="Proteomes" id="UP000006640"/>
    </source>
</evidence>
<dbReference type="InterPro" id="IPR000412">
    <property type="entry name" value="ABC_2_transport"/>
</dbReference>
<evidence type="ECO:0000256" key="4">
    <source>
        <dbReference type="ARBA" id="ARBA00023136"/>
    </source>
</evidence>
<feature type="transmembrane region" description="Helical" evidence="6">
    <location>
        <begin position="159"/>
        <end position="177"/>
    </location>
</feature>
<feature type="transmembrane region" description="Helical" evidence="6">
    <location>
        <begin position="128"/>
        <end position="147"/>
    </location>
</feature>
<comment type="subcellular location">
    <subcellularLocation>
        <location evidence="1">Membrane</location>
        <topology evidence="1">Multi-pass membrane protein</topology>
    </subcellularLocation>
</comment>
<evidence type="ECO:0000313" key="8">
    <source>
        <dbReference type="EMBL" id="ADG88435.1"/>
    </source>
</evidence>
<keyword evidence="2 6" id="KW-0812">Transmembrane</keyword>
<dbReference type="AlphaFoldDB" id="D6YB75"/>
<evidence type="ECO:0000256" key="3">
    <source>
        <dbReference type="ARBA" id="ARBA00022989"/>
    </source>
</evidence>
<dbReference type="PANTHER" id="PTHR43229">
    <property type="entry name" value="NODULATION PROTEIN J"/>
    <property type="match status" value="1"/>
</dbReference>
<dbReference type="InterPro" id="IPR013525">
    <property type="entry name" value="ABC2_TM"/>
</dbReference>
<proteinExistence type="predicted"/>
<feature type="domain" description="ABC-2 type transporter transmembrane" evidence="7">
    <location>
        <begin position="8"/>
        <end position="204"/>
    </location>
</feature>
<sequence>MIGYLRLELIRTARDGGYVIFGVAMPVIMYLIFTGLGLVPGDRRDAVIAVMVNMAAYGALGSAFTNASGLAEDRAAGWLRQLRLTPLLPRQVVAGKVAAGMAVTVPAIGAVLLTGALVDDVSLAAGRWLALVALLWAGAAPFALFGLANGYLLSGQATALANTAIMLGLSIIGGLWVPVGTFPGWLRAIAEWTPSYGYASLARQAAFGELPGLRELAVLLAWLAVFGLFAGYGYRRAGRTV</sequence>
<keyword evidence="9" id="KW-1185">Reference proteome</keyword>
<dbReference type="OrthoDB" id="63188at2"/>
<name>D6YB75_THEBD</name>
<dbReference type="GO" id="GO:0140359">
    <property type="term" value="F:ABC-type transporter activity"/>
    <property type="evidence" value="ECO:0007669"/>
    <property type="project" value="InterPro"/>
</dbReference>
<dbReference type="PANTHER" id="PTHR43229:SF2">
    <property type="entry name" value="NODULATION PROTEIN J"/>
    <property type="match status" value="1"/>
</dbReference>
<evidence type="ECO:0000259" key="7">
    <source>
        <dbReference type="Pfam" id="PF01061"/>
    </source>
</evidence>
<evidence type="ECO:0000256" key="2">
    <source>
        <dbReference type="ARBA" id="ARBA00022692"/>
    </source>
</evidence>